<keyword evidence="1" id="KW-0574">Periplasm</keyword>
<gene>
    <name evidence="3" type="primary">dsbG</name>
    <name evidence="3" type="ORF">FSC09_07425</name>
</gene>
<feature type="signal peptide" evidence="1">
    <location>
        <begin position="1"/>
        <end position="20"/>
    </location>
</feature>
<protein>
    <recommendedName>
        <fullName evidence="1">Thiol:disulfide interchange protein</fullName>
    </recommendedName>
</protein>
<dbReference type="NCBIfam" id="NF008657">
    <property type="entry name" value="PRK11657.1"/>
    <property type="match status" value="1"/>
</dbReference>
<dbReference type="InterPro" id="IPR009094">
    <property type="entry name" value="DiS-bond_isomerase_DsbC/G_N_sf"/>
</dbReference>
<comment type="function">
    <text evidence="1">Required for disulfide bond formation in some periplasmic proteins. Acts by transferring its disulfide bond to other proteins and is reduced in the process.</text>
</comment>
<keyword evidence="1" id="KW-0676">Redox-active center</keyword>
<comment type="similarity">
    <text evidence="1">Belongs to the thioredoxin family. DsbC subfamily.</text>
</comment>
<accession>A0A6C0Y2V9</accession>
<dbReference type="RefSeq" id="WP_163145815.1">
    <property type="nucleotide sequence ID" value="NZ_CP044455.1"/>
</dbReference>
<dbReference type="InterPro" id="IPR036249">
    <property type="entry name" value="Thioredoxin-like_sf"/>
</dbReference>
<evidence type="ECO:0000313" key="4">
    <source>
        <dbReference type="Proteomes" id="UP000503440"/>
    </source>
</evidence>
<dbReference type="SUPFAM" id="SSF52833">
    <property type="entry name" value="Thioredoxin-like"/>
    <property type="match status" value="1"/>
</dbReference>
<dbReference type="Pfam" id="PF13098">
    <property type="entry name" value="Thioredoxin_2"/>
    <property type="match status" value="1"/>
</dbReference>
<dbReference type="Gene3D" id="3.10.450.70">
    <property type="entry name" value="Disulphide bond isomerase, DsbC/G, N-terminal"/>
    <property type="match status" value="1"/>
</dbReference>
<proteinExistence type="inferred from homology"/>
<name>A0A6C0Y2V9_9GAMM</name>
<dbReference type="InterPro" id="IPR033954">
    <property type="entry name" value="DiS-bond_Isoase_DsbC/G"/>
</dbReference>
<feature type="chain" id="PRO_5025717981" description="Thiol:disulfide interchange protein" evidence="1">
    <location>
        <begin position="21"/>
        <end position="246"/>
    </location>
</feature>
<dbReference type="Proteomes" id="UP000503440">
    <property type="component" value="Chromosome"/>
</dbReference>
<dbReference type="SUPFAM" id="SSF54423">
    <property type="entry name" value="DsbC/DsbG N-terminal domain-like"/>
    <property type="match status" value="1"/>
</dbReference>
<dbReference type="EMBL" id="CP044455">
    <property type="protein sequence ID" value="QIC70252.1"/>
    <property type="molecule type" value="Genomic_DNA"/>
</dbReference>
<feature type="domain" description="Thioredoxin-like fold" evidence="2">
    <location>
        <begin position="113"/>
        <end position="236"/>
    </location>
</feature>
<dbReference type="PANTHER" id="PTHR35272:SF4">
    <property type="entry name" value="THIOL:DISULFIDE INTERCHANGE PROTEIN DSBG"/>
    <property type="match status" value="1"/>
</dbReference>
<keyword evidence="1" id="KW-0732">Signal</keyword>
<dbReference type="CDD" id="cd03020">
    <property type="entry name" value="DsbA_DsbC_DsbG"/>
    <property type="match status" value="1"/>
</dbReference>
<sequence length="246" mass="28062">MKMIYPAALFLLLLNTTAFAQTDLKKQIEQEGFKFIKQIEAPEQMTGWAGHMQQSPATVFISNDQKYYIIGDLHNAKGENLTIKALETHVKDAVLDDVWKSLENSTWIQDGQKDAPRIVYVFSDPNCPYCHTFWQKARPWVKAGKVQLRHIQVAVIRDESRGQVATMLMAKNPQQVFTSYNANKGQNKLKITKNIPADIAAKIDANQELMAKYGFFATPSMVWKNQQGEFKSAQGMTEDLREIFEK</sequence>
<dbReference type="PANTHER" id="PTHR35272">
    <property type="entry name" value="THIOL:DISULFIDE INTERCHANGE PROTEIN DSBC-RELATED"/>
    <property type="match status" value="1"/>
</dbReference>
<dbReference type="GO" id="GO:0042597">
    <property type="term" value="C:periplasmic space"/>
    <property type="evidence" value="ECO:0007669"/>
    <property type="project" value="UniProtKB-SubCell"/>
</dbReference>
<dbReference type="InterPro" id="IPR051470">
    <property type="entry name" value="Thiol:disulfide_interchange"/>
</dbReference>
<reference evidence="3 4" key="1">
    <citation type="submission" date="2019-09" db="EMBL/GenBank/DDBJ databases">
        <title>Non-baumannii Acinetobacter spp. carrying blaNDM-1 isolated in China.</title>
        <authorList>
            <person name="Cui C."/>
            <person name="Chen C."/>
            <person name="Sun J."/>
            <person name="Liu Y."/>
        </authorList>
    </citation>
    <scope>NUCLEOTIDE SEQUENCE [LARGE SCALE GENOMIC DNA]</scope>
    <source>
        <strain evidence="3 4">B18</strain>
    </source>
</reference>
<dbReference type="AlphaFoldDB" id="A0A6C0Y2V9"/>
<evidence type="ECO:0000313" key="3">
    <source>
        <dbReference type="EMBL" id="QIC70252.1"/>
    </source>
</evidence>
<evidence type="ECO:0000259" key="2">
    <source>
        <dbReference type="Pfam" id="PF13098"/>
    </source>
</evidence>
<dbReference type="Gene3D" id="3.40.30.10">
    <property type="entry name" value="Glutaredoxin"/>
    <property type="match status" value="1"/>
</dbReference>
<comment type="subcellular location">
    <subcellularLocation>
        <location evidence="1">Periplasm</location>
    </subcellularLocation>
</comment>
<evidence type="ECO:0000256" key="1">
    <source>
        <dbReference type="RuleBase" id="RU364038"/>
    </source>
</evidence>
<dbReference type="InterPro" id="IPR012336">
    <property type="entry name" value="Thioredoxin-like_fold"/>
</dbReference>
<organism evidence="3 4">
    <name type="scientific">Acinetobacter indicus</name>
    <dbReference type="NCBI Taxonomy" id="756892"/>
    <lineage>
        <taxon>Bacteria</taxon>
        <taxon>Pseudomonadati</taxon>
        <taxon>Pseudomonadota</taxon>
        <taxon>Gammaproteobacteria</taxon>
        <taxon>Moraxellales</taxon>
        <taxon>Moraxellaceae</taxon>
        <taxon>Acinetobacter</taxon>
    </lineage>
</organism>